<dbReference type="SMART" id="SM00421">
    <property type="entry name" value="HTH_LUXR"/>
    <property type="match status" value="1"/>
</dbReference>
<dbReference type="GO" id="GO:0003677">
    <property type="term" value="F:DNA binding"/>
    <property type="evidence" value="ECO:0007669"/>
    <property type="project" value="UniProtKB-KW"/>
</dbReference>
<dbReference type="PRINTS" id="PR00038">
    <property type="entry name" value="HTHLUXR"/>
</dbReference>
<dbReference type="PANTHER" id="PTHR44688:SF25">
    <property type="entry name" value="HTH LUXR-TYPE DOMAIN-CONTAINING PROTEIN"/>
    <property type="match status" value="1"/>
</dbReference>
<dbReference type="InterPro" id="IPR003018">
    <property type="entry name" value="GAF"/>
</dbReference>
<dbReference type="InterPro" id="IPR029016">
    <property type="entry name" value="GAF-like_dom_sf"/>
</dbReference>
<keyword evidence="3" id="KW-0804">Transcription</keyword>
<accession>A0A1L9QQ87</accession>
<dbReference type="Pfam" id="PF00196">
    <property type="entry name" value="GerE"/>
    <property type="match status" value="1"/>
</dbReference>
<keyword evidence="2" id="KW-0238">DNA-binding</keyword>
<dbReference type="Gene3D" id="3.30.450.40">
    <property type="match status" value="1"/>
</dbReference>
<name>A0A1L9QQ87_9CYAN</name>
<dbReference type="SUPFAM" id="SSF46894">
    <property type="entry name" value="C-terminal effector domain of the bipartite response regulators"/>
    <property type="match status" value="1"/>
</dbReference>
<dbReference type="GO" id="GO:0006355">
    <property type="term" value="P:regulation of DNA-templated transcription"/>
    <property type="evidence" value="ECO:0007669"/>
    <property type="project" value="InterPro"/>
</dbReference>
<keyword evidence="6" id="KW-1185">Reference proteome</keyword>
<evidence type="ECO:0000256" key="1">
    <source>
        <dbReference type="ARBA" id="ARBA00023015"/>
    </source>
</evidence>
<dbReference type="SUPFAM" id="SSF55781">
    <property type="entry name" value="GAF domain-like"/>
    <property type="match status" value="1"/>
</dbReference>
<dbReference type="STRING" id="1925591.BI308_14150"/>
<dbReference type="EMBL" id="MLAW01000024">
    <property type="protein sequence ID" value="OJJ24858.1"/>
    <property type="molecule type" value="Genomic_DNA"/>
</dbReference>
<dbReference type="InterPro" id="IPR016032">
    <property type="entry name" value="Sig_transdc_resp-reg_C-effctor"/>
</dbReference>
<dbReference type="AlphaFoldDB" id="A0A1L9QQ87"/>
<evidence type="ECO:0000259" key="4">
    <source>
        <dbReference type="PROSITE" id="PS50043"/>
    </source>
</evidence>
<dbReference type="InterPro" id="IPR000792">
    <property type="entry name" value="Tscrpt_reg_LuxR_C"/>
</dbReference>
<comment type="caution">
    <text evidence="5">The sequence shown here is derived from an EMBL/GenBank/DDBJ whole genome shotgun (WGS) entry which is preliminary data.</text>
</comment>
<protein>
    <recommendedName>
        <fullName evidence="4">HTH luxR-type domain-containing protein</fullName>
    </recommendedName>
</protein>
<gene>
    <name evidence="5" type="ORF">BI308_14150</name>
</gene>
<dbReference type="InterPro" id="IPR036388">
    <property type="entry name" value="WH-like_DNA-bd_sf"/>
</dbReference>
<reference evidence="5" key="1">
    <citation type="submission" date="2016-10" db="EMBL/GenBank/DDBJ databases">
        <title>CRISPR-Cas defence system in Roseofilum reptotaenium: evidence of a bacteriophage-cyanobacterium arms race in the coral black band disease.</title>
        <authorList>
            <person name="Buerger P."/>
            <person name="Wood-Charlson E.M."/>
            <person name="Weynberg K.D."/>
            <person name="Willis B."/>
            <person name="Van Oppen M.J."/>
        </authorList>
    </citation>
    <scope>NUCLEOTIDE SEQUENCE [LARGE SCALE GENOMIC DNA]</scope>
    <source>
        <strain evidence="5">AO1-A</strain>
    </source>
</reference>
<sequence length="484" mass="54371">MSDPSPNLLNVPRLLFDLHQANRIAQSIYGCLDAREIANRVTQELVEQFNCRLARIWLVERQFSHLKLVASSGLYTNTDGCFGQVPMGAFKVGKIAQNRVSFLSNNLPDEPWVKDRDWAIHHGIQGFAGYPLATPETVVGVLAVFSCEPLAPEFLEILLSLCTTVTVALGNALEFEKSQHSKPAQRSPFNLPSPMLSDRLAHILQRVPLKLVGTERSLPISFTYLFLRLAEVVQQLNCMTCSLIYEQEFAILRSIIPVSEAIALEENSLQDSFLPHEIEHISFASTCLGGRLEATLDSPQTILQIALQLPYTQEPNPIRVRVNMRSPALQFAFSQMVVAAGFSLCVTPSKKIPLISDRSSLIHESQYVVWVQHDSPIIPKTVKAKIDLETHPTQLRQAIETIMGGGIWGIEDDTQTQPTLSVREREVMKLLTQGLRDRQIANRLYISESTVKFHINNTLAKLKAKTRMQALYQLMQNGWFDDQC</sequence>
<feature type="domain" description="HTH luxR-type" evidence="4">
    <location>
        <begin position="413"/>
        <end position="478"/>
    </location>
</feature>
<evidence type="ECO:0000313" key="5">
    <source>
        <dbReference type="EMBL" id="OJJ24858.1"/>
    </source>
</evidence>
<organism evidence="5 6">
    <name type="scientific">Roseofilum reptotaenium AO1-A</name>
    <dbReference type="NCBI Taxonomy" id="1925591"/>
    <lineage>
        <taxon>Bacteria</taxon>
        <taxon>Bacillati</taxon>
        <taxon>Cyanobacteriota</taxon>
        <taxon>Cyanophyceae</taxon>
        <taxon>Desertifilales</taxon>
        <taxon>Desertifilaceae</taxon>
        <taxon>Roseofilum</taxon>
    </lineage>
</organism>
<evidence type="ECO:0000256" key="2">
    <source>
        <dbReference type="ARBA" id="ARBA00023125"/>
    </source>
</evidence>
<dbReference type="Proteomes" id="UP000183940">
    <property type="component" value="Unassembled WGS sequence"/>
</dbReference>
<evidence type="ECO:0000313" key="6">
    <source>
        <dbReference type="Proteomes" id="UP000183940"/>
    </source>
</evidence>
<dbReference type="PROSITE" id="PS50043">
    <property type="entry name" value="HTH_LUXR_2"/>
    <property type="match status" value="1"/>
</dbReference>
<proteinExistence type="predicted"/>
<evidence type="ECO:0000256" key="3">
    <source>
        <dbReference type="ARBA" id="ARBA00023163"/>
    </source>
</evidence>
<dbReference type="CDD" id="cd06170">
    <property type="entry name" value="LuxR_C_like"/>
    <property type="match status" value="1"/>
</dbReference>
<dbReference type="Gene3D" id="1.10.10.10">
    <property type="entry name" value="Winged helix-like DNA-binding domain superfamily/Winged helix DNA-binding domain"/>
    <property type="match status" value="1"/>
</dbReference>
<dbReference type="Pfam" id="PF13185">
    <property type="entry name" value="GAF_2"/>
    <property type="match status" value="1"/>
</dbReference>
<dbReference type="PANTHER" id="PTHR44688">
    <property type="entry name" value="DNA-BINDING TRANSCRIPTIONAL ACTIVATOR DEVR_DOSR"/>
    <property type="match status" value="1"/>
</dbReference>
<keyword evidence="1" id="KW-0805">Transcription regulation</keyword>
<dbReference type="SMART" id="SM00065">
    <property type="entry name" value="GAF"/>
    <property type="match status" value="1"/>
</dbReference>